<dbReference type="EMBL" id="VSSQ01124492">
    <property type="protein sequence ID" value="MPN55357.1"/>
    <property type="molecule type" value="Genomic_DNA"/>
</dbReference>
<proteinExistence type="predicted"/>
<protein>
    <submittedName>
        <fullName evidence="1">Uncharacterized protein</fullName>
    </submittedName>
</protein>
<evidence type="ECO:0000313" key="1">
    <source>
        <dbReference type="EMBL" id="MPN55357.1"/>
    </source>
</evidence>
<reference evidence="1" key="1">
    <citation type="submission" date="2019-08" db="EMBL/GenBank/DDBJ databases">
        <authorList>
            <person name="Kucharzyk K."/>
            <person name="Murdoch R.W."/>
            <person name="Higgins S."/>
            <person name="Loffler F."/>
        </authorList>
    </citation>
    <scope>NUCLEOTIDE SEQUENCE</scope>
</reference>
<comment type="caution">
    <text evidence="1">The sequence shown here is derived from an EMBL/GenBank/DDBJ whole genome shotgun (WGS) entry which is preliminary data.</text>
</comment>
<dbReference type="AlphaFoldDB" id="A0A645IW48"/>
<name>A0A645IW48_9ZZZZ</name>
<organism evidence="1">
    <name type="scientific">bioreactor metagenome</name>
    <dbReference type="NCBI Taxonomy" id="1076179"/>
    <lineage>
        <taxon>unclassified sequences</taxon>
        <taxon>metagenomes</taxon>
        <taxon>ecological metagenomes</taxon>
    </lineage>
</organism>
<accession>A0A645IW48</accession>
<sequence>MKSNDKEKGGAKMKKSKILVLKILYKHFSSAYFKMCINKKWLPDSNHFIIISLNFRKFPGGPEFSHQHFRCFGIVYNHLFIRIPLNGLFRCHGNFAQ</sequence>
<gene>
    <name evidence="1" type="ORF">SDC9_203039</name>
</gene>